<accession>A0A5C6C9F8</accession>
<comment type="caution">
    <text evidence="1">The sequence shown here is derived from an EMBL/GenBank/DDBJ whole genome shotgun (WGS) entry which is preliminary data.</text>
</comment>
<organism evidence="1 2">
    <name type="scientific">Bythopirellula polymerisocia</name>
    <dbReference type="NCBI Taxonomy" id="2528003"/>
    <lineage>
        <taxon>Bacteria</taxon>
        <taxon>Pseudomonadati</taxon>
        <taxon>Planctomycetota</taxon>
        <taxon>Planctomycetia</taxon>
        <taxon>Pirellulales</taxon>
        <taxon>Lacipirellulaceae</taxon>
        <taxon>Bythopirellula</taxon>
    </lineage>
</organism>
<evidence type="ECO:0000313" key="2">
    <source>
        <dbReference type="Proteomes" id="UP000318437"/>
    </source>
</evidence>
<keyword evidence="2" id="KW-1185">Reference proteome</keyword>
<reference evidence="1 2" key="1">
    <citation type="submission" date="2019-02" db="EMBL/GenBank/DDBJ databases">
        <title>Deep-cultivation of Planctomycetes and their phenomic and genomic characterization uncovers novel biology.</title>
        <authorList>
            <person name="Wiegand S."/>
            <person name="Jogler M."/>
            <person name="Boedeker C."/>
            <person name="Pinto D."/>
            <person name="Vollmers J."/>
            <person name="Rivas-Marin E."/>
            <person name="Kohn T."/>
            <person name="Peeters S.H."/>
            <person name="Heuer A."/>
            <person name="Rast P."/>
            <person name="Oberbeckmann S."/>
            <person name="Bunk B."/>
            <person name="Jeske O."/>
            <person name="Meyerdierks A."/>
            <person name="Storesund J.E."/>
            <person name="Kallscheuer N."/>
            <person name="Luecker S."/>
            <person name="Lage O.M."/>
            <person name="Pohl T."/>
            <person name="Merkel B.J."/>
            <person name="Hornburger P."/>
            <person name="Mueller R.-W."/>
            <person name="Bruemmer F."/>
            <person name="Labrenz M."/>
            <person name="Spormann A.M."/>
            <person name="Op Den Camp H."/>
            <person name="Overmann J."/>
            <person name="Amann R."/>
            <person name="Jetten M.S.M."/>
            <person name="Mascher T."/>
            <person name="Medema M.H."/>
            <person name="Devos D.P."/>
            <person name="Kaster A.-K."/>
            <person name="Ovreas L."/>
            <person name="Rohde M."/>
            <person name="Galperin M.Y."/>
            <person name="Jogler C."/>
        </authorList>
    </citation>
    <scope>NUCLEOTIDE SEQUENCE [LARGE SCALE GENOMIC DNA]</scope>
    <source>
        <strain evidence="1 2">Pla144</strain>
    </source>
</reference>
<dbReference type="PROSITE" id="PS51257">
    <property type="entry name" value="PROKAR_LIPOPROTEIN"/>
    <property type="match status" value="1"/>
</dbReference>
<proteinExistence type="predicted"/>
<evidence type="ECO:0008006" key="3">
    <source>
        <dbReference type="Google" id="ProtNLM"/>
    </source>
</evidence>
<dbReference type="AlphaFoldDB" id="A0A5C6C9F8"/>
<evidence type="ECO:0000313" key="1">
    <source>
        <dbReference type="EMBL" id="TWU21353.1"/>
    </source>
</evidence>
<protein>
    <recommendedName>
        <fullName evidence="3">Carboxypeptidase regulatory-like domain-containing protein</fullName>
    </recommendedName>
</protein>
<dbReference type="OrthoDB" id="287810at2"/>
<gene>
    <name evidence="1" type="ORF">Pla144_45730</name>
</gene>
<dbReference type="RefSeq" id="WP_146452817.1">
    <property type="nucleotide sequence ID" value="NZ_SJPS01000010.1"/>
</dbReference>
<sequence length="147" mass="16353">MNVKIHTPIVIAFLIVVSGCSEDRFTIVPVSGLVTLNGEPLEDAYVTFDPRSSSEDGIAGPGSFGRTDLQGRYELTTFDDRKGAVQASHRVAIRTMIAEEDSNERVKIVRKELLPDEYHRRSILTFQVPQGGTDQANFELTSTKKKR</sequence>
<dbReference type="Proteomes" id="UP000318437">
    <property type="component" value="Unassembled WGS sequence"/>
</dbReference>
<dbReference type="EMBL" id="SJPS01000010">
    <property type="protein sequence ID" value="TWU21353.1"/>
    <property type="molecule type" value="Genomic_DNA"/>
</dbReference>
<name>A0A5C6C9F8_9BACT</name>